<organism evidence="2 3">
    <name type="scientific">Halteria grandinella</name>
    <dbReference type="NCBI Taxonomy" id="5974"/>
    <lineage>
        <taxon>Eukaryota</taxon>
        <taxon>Sar</taxon>
        <taxon>Alveolata</taxon>
        <taxon>Ciliophora</taxon>
        <taxon>Intramacronucleata</taxon>
        <taxon>Spirotrichea</taxon>
        <taxon>Stichotrichia</taxon>
        <taxon>Sporadotrichida</taxon>
        <taxon>Halteriidae</taxon>
        <taxon>Halteria</taxon>
    </lineage>
</organism>
<evidence type="ECO:0000313" key="3">
    <source>
        <dbReference type="Proteomes" id="UP000785679"/>
    </source>
</evidence>
<keyword evidence="3" id="KW-1185">Reference proteome</keyword>
<name>A0A8J8NLR1_HALGN</name>
<feature type="region of interest" description="Disordered" evidence="1">
    <location>
        <begin position="1"/>
        <end position="63"/>
    </location>
</feature>
<dbReference type="AlphaFoldDB" id="A0A8J8NLR1"/>
<proteinExistence type="predicted"/>
<evidence type="ECO:0000313" key="2">
    <source>
        <dbReference type="EMBL" id="TNV76659.1"/>
    </source>
</evidence>
<dbReference type="EMBL" id="RRYP01013184">
    <property type="protein sequence ID" value="TNV76659.1"/>
    <property type="molecule type" value="Genomic_DNA"/>
</dbReference>
<gene>
    <name evidence="2" type="ORF">FGO68_gene11129</name>
</gene>
<dbReference type="Proteomes" id="UP000785679">
    <property type="component" value="Unassembled WGS sequence"/>
</dbReference>
<comment type="caution">
    <text evidence="2">The sequence shown here is derived from an EMBL/GenBank/DDBJ whole genome shotgun (WGS) entry which is preliminary data.</text>
</comment>
<protein>
    <submittedName>
        <fullName evidence="2">Uncharacterized protein</fullName>
    </submittedName>
</protein>
<feature type="compositionally biased region" description="Polar residues" evidence="1">
    <location>
        <begin position="22"/>
        <end position="33"/>
    </location>
</feature>
<evidence type="ECO:0000256" key="1">
    <source>
        <dbReference type="SAM" id="MobiDB-lite"/>
    </source>
</evidence>
<sequence length="317" mass="36205">MRANLPQSSSSDDSSYHPPNQPLRSSPQGSSDDPSLEESISLDTTNNPTTQLQESHGDEMPIEPLREVIAKFSDDLWRQKQELEMFERGYERGEWVEEDDQISKDIKGYSSGLQKVGDGFQKKIEKFIQASDLAEDKRDQDYDEKALQNYLKIRDPSLPAPQLTQRPQSLSAFLTAEKHLSHDYYARYDTYLSLKAQSGRMRSLLDVGTLDPWDVLDPLTAQLTDKEQKRYADYDIRLGDHLKRYVIDGGGDHERIRQGVMAVVMRQVFRKKKRTLVGGIIGRGYSLQVDIDDMSRQAKQMVGECLMRIDQNVNIGA</sequence>
<feature type="compositionally biased region" description="Polar residues" evidence="1">
    <location>
        <begin position="41"/>
        <end position="54"/>
    </location>
</feature>
<accession>A0A8J8NLR1</accession>
<reference evidence="2" key="1">
    <citation type="submission" date="2019-06" db="EMBL/GenBank/DDBJ databases">
        <authorList>
            <person name="Zheng W."/>
        </authorList>
    </citation>
    <scope>NUCLEOTIDE SEQUENCE</scope>
    <source>
        <strain evidence="2">QDHG01</strain>
    </source>
</reference>